<gene>
    <name evidence="1" type="ORF">CSF007_16365</name>
</gene>
<proteinExistence type="predicted"/>
<name>A0A0A8VHC2_YERRU</name>
<organism evidence="1">
    <name type="scientific">Yersinia ruckeri</name>
    <dbReference type="NCBI Taxonomy" id="29486"/>
    <lineage>
        <taxon>Bacteria</taxon>
        <taxon>Pseudomonadati</taxon>
        <taxon>Pseudomonadota</taxon>
        <taxon>Gammaproteobacteria</taxon>
        <taxon>Enterobacterales</taxon>
        <taxon>Yersiniaceae</taxon>
        <taxon>Yersinia</taxon>
    </lineage>
</organism>
<protein>
    <submittedName>
        <fullName evidence="1">Uncharacterized protein</fullName>
    </submittedName>
</protein>
<reference evidence="1" key="1">
    <citation type="journal article" date="2015" name="Genome Announc.">
        <title>Complete Genome Sequence of Yersinia ruckeri Strain CSF007-82, Etiologic Agent of Red Mouth Disease in Salmonid Fish.</title>
        <authorList>
            <person name="Nelson M.C."/>
            <person name="LaPatra S.E."/>
            <person name="Welch T.J."/>
            <person name="Graf J."/>
        </authorList>
    </citation>
    <scope>NUCLEOTIDE SEQUENCE</scope>
    <source>
        <strain evidence="1">CSF007-82</strain>
    </source>
</reference>
<dbReference type="AlphaFoldDB" id="A0A0A8VHC2"/>
<dbReference type="EMBL" id="LN681231">
    <property type="protein sequence ID" value="CEK28995.1"/>
    <property type="molecule type" value="Genomic_DNA"/>
</dbReference>
<sequence>MLSLTLTAESATIVTSLSIEMKKLHCATVDSRPRTRYS</sequence>
<accession>A0A0A8VHC2</accession>
<evidence type="ECO:0000313" key="1">
    <source>
        <dbReference type="EMBL" id="CEK28995.1"/>
    </source>
</evidence>